<protein>
    <submittedName>
        <fullName evidence="2">Uncharacterized protein</fullName>
    </submittedName>
</protein>
<comment type="caution">
    <text evidence="2">The sequence shown here is derived from an EMBL/GenBank/DDBJ whole genome shotgun (WGS) entry which is preliminary data.</text>
</comment>
<organism evidence="2 3">
    <name type="scientific">Candidatus Collierbacteria bacterium GW2011_GWA2_42_17</name>
    <dbReference type="NCBI Taxonomy" id="1618378"/>
    <lineage>
        <taxon>Bacteria</taxon>
        <taxon>Candidatus Collieribacteriota</taxon>
    </lineage>
</organism>
<evidence type="ECO:0000256" key="1">
    <source>
        <dbReference type="SAM" id="Phobius"/>
    </source>
</evidence>
<keyword evidence="1" id="KW-0812">Transmembrane</keyword>
<dbReference type="Proteomes" id="UP000033854">
    <property type="component" value="Unassembled WGS sequence"/>
</dbReference>
<keyword evidence="1" id="KW-1133">Transmembrane helix</keyword>
<sequence length="190" mass="22484">MYDYLRMFKGKLWLHQVSLFGVLGVLVLWSVFNKTFIFDVNLLWWLLGAMIGFLFVFLDRFVYSVLSRPNETLSLRVRELFGQSNFVEGLRLLLAERYDQKELVMRSAMFVVVWVVLAFFTATSVLNLFARGFMLGIGTHLVFDLIYDFVKDKERLDLWFWQIKRTLEPEEKFGFVIVVGVIYLLLAFYL</sequence>
<gene>
    <name evidence="2" type="ORF">UV06_C0004G0022</name>
</gene>
<feature type="transmembrane region" description="Helical" evidence="1">
    <location>
        <begin position="44"/>
        <end position="66"/>
    </location>
</feature>
<proteinExistence type="predicted"/>
<feature type="transmembrane region" description="Helical" evidence="1">
    <location>
        <begin position="12"/>
        <end position="32"/>
    </location>
</feature>
<evidence type="ECO:0000313" key="2">
    <source>
        <dbReference type="EMBL" id="KKS42887.1"/>
    </source>
</evidence>
<feature type="transmembrane region" description="Helical" evidence="1">
    <location>
        <begin position="103"/>
        <end position="122"/>
    </location>
</feature>
<name>A0A0G0Z291_9BACT</name>
<keyword evidence="1" id="KW-0472">Membrane</keyword>
<evidence type="ECO:0000313" key="3">
    <source>
        <dbReference type="Proteomes" id="UP000033854"/>
    </source>
</evidence>
<feature type="transmembrane region" description="Helical" evidence="1">
    <location>
        <begin position="171"/>
        <end position="189"/>
    </location>
</feature>
<accession>A0A0G0Z291</accession>
<dbReference type="EMBL" id="LCDA01000004">
    <property type="protein sequence ID" value="KKS42887.1"/>
    <property type="molecule type" value="Genomic_DNA"/>
</dbReference>
<reference evidence="2 3" key="1">
    <citation type="journal article" date="2015" name="Nature">
        <title>rRNA introns, odd ribosomes, and small enigmatic genomes across a large radiation of phyla.</title>
        <authorList>
            <person name="Brown C.T."/>
            <person name="Hug L.A."/>
            <person name="Thomas B.C."/>
            <person name="Sharon I."/>
            <person name="Castelle C.J."/>
            <person name="Singh A."/>
            <person name="Wilkins M.J."/>
            <person name="Williams K.H."/>
            <person name="Banfield J.F."/>
        </authorList>
    </citation>
    <scope>NUCLEOTIDE SEQUENCE [LARGE SCALE GENOMIC DNA]</scope>
</reference>
<dbReference type="AlphaFoldDB" id="A0A0G0Z291"/>